<accession>A0AAE9ZCG4</accession>
<protein>
    <submittedName>
        <fullName evidence="1">Uncharacterized protein</fullName>
    </submittedName>
</protein>
<keyword evidence="2" id="KW-1185">Reference proteome</keyword>
<dbReference type="EMBL" id="CP118166">
    <property type="protein sequence ID" value="WDI32274.1"/>
    <property type="molecule type" value="Genomic_DNA"/>
</dbReference>
<organism evidence="1 2">
    <name type="scientific">Hyphococcus flavus</name>
    <dbReference type="NCBI Taxonomy" id="1866326"/>
    <lineage>
        <taxon>Bacteria</taxon>
        <taxon>Pseudomonadati</taxon>
        <taxon>Pseudomonadota</taxon>
        <taxon>Alphaproteobacteria</taxon>
        <taxon>Parvularculales</taxon>
        <taxon>Parvularculaceae</taxon>
        <taxon>Hyphococcus</taxon>
    </lineage>
</organism>
<dbReference type="RefSeq" id="WP_274494194.1">
    <property type="nucleotide sequence ID" value="NZ_CP118166.1"/>
</dbReference>
<evidence type="ECO:0000313" key="1">
    <source>
        <dbReference type="EMBL" id="WDI32274.1"/>
    </source>
</evidence>
<gene>
    <name evidence="1" type="ORF">PUV54_03595</name>
</gene>
<evidence type="ECO:0000313" key="2">
    <source>
        <dbReference type="Proteomes" id="UP001214043"/>
    </source>
</evidence>
<name>A0AAE9ZCG4_9PROT</name>
<dbReference type="KEGG" id="hfl:PUV54_03595"/>
<reference evidence="1" key="1">
    <citation type="submission" date="2023-02" db="EMBL/GenBank/DDBJ databases">
        <title>Genome sequence of Hyphococcus flavus.</title>
        <authorList>
            <person name="Rong J.-C."/>
            <person name="Zhao Q."/>
            <person name="Yi M."/>
            <person name="Wu J.-Y."/>
        </authorList>
    </citation>
    <scope>NUCLEOTIDE SEQUENCE</scope>
    <source>
        <strain evidence="1">MCCC 1K03223</strain>
    </source>
</reference>
<sequence>MFAVIAPWISLFSAFVAEIPTTQRKLRNTRTTDRILTEKLRLEQTRSQFLASEEQALIDAAKRDEQVDEIEDFKTRQLLQEQIETLRSEAQRNREEQERFFKELNLMQVTDTKRQEQNSKTQKYLTEVLALFSQIDTLNNQFVEASRNGKAAEVEVILNRIKDLRNRQFTLVRSLRNQLER</sequence>
<proteinExistence type="predicted"/>
<dbReference type="Proteomes" id="UP001214043">
    <property type="component" value="Chromosome"/>
</dbReference>
<dbReference type="AlphaFoldDB" id="A0AAE9ZCG4"/>